<evidence type="ECO:0000256" key="3">
    <source>
        <dbReference type="ARBA" id="ARBA00023125"/>
    </source>
</evidence>
<dbReference type="PANTHER" id="PTHR15741">
    <property type="entry name" value="BASIC HELIX-LOOP-HELIX ZIP TRANSCRIPTION FACTOR"/>
    <property type="match status" value="1"/>
</dbReference>
<dbReference type="EMBL" id="JAFIMR010000005">
    <property type="protein sequence ID" value="KAI1878824.1"/>
    <property type="molecule type" value="Genomic_DNA"/>
</dbReference>
<evidence type="ECO:0000259" key="7">
    <source>
        <dbReference type="PROSITE" id="PS50888"/>
    </source>
</evidence>
<evidence type="ECO:0000256" key="5">
    <source>
        <dbReference type="ARBA" id="ARBA00023242"/>
    </source>
</evidence>
<proteinExistence type="predicted"/>
<comment type="caution">
    <text evidence="8">The sequence shown here is derived from an EMBL/GenBank/DDBJ whole genome shotgun (WGS) entry which is preliminary data.</text>
</comment>
<evidence type="ECO:0000313" key="9">
    <source>
        <dbReference type="Proteomes" id="UP000829685"/>
    </source>
</evidence>
<comment type="subcellular location">
    <subcellularLocation>
        <location evidence="1">Nucleus</location>
    </subcellularLocation>
</comment>
<dbReference type="GO" id="GO:0000978">
    <property type="term" value="F:RNA polymerase II cis-regulatory region sequence-specific DNA binding"/>
    <property type="evidence" value="ECO:0007669"/>
    <property type="project" value="TreeGrafter"/>
</dbReference>
<feature type="region of interest" description="Disordered" evidence="6">
    <location>
        <begin position="281"/>
        <end position="406"/>
    </location>
</feature>
<evidence type="ECO:0000256" key="1">
    <source>
        <dbReference type="ARBA" id="ARBA00004123"/>
    </source>
</evidence>
<dbReference type="InterPro" id="IPR036638">
    <property type="entry name" value="HLH_DNA-bd_sf"/>
</dbReference>
<evidence type="ECO:0000256" key="6">
    <source>
        <dbReference type="SAM" id="MobiDB-lite"/>
    </source>
</evidence>
<feature type="domain" description="BHLH" evidence="7">
    <location>
        <begin position="393"/>
        <end position="444"/>
    </location>
</feature>
<feature type="compositionally biased region" description="Polar residues" evidence="6">
    <location>
        <begin position="281"/>
        <end position="297"/>
    </location>
</feature>
<dbReference type="InterPro" id="IPR052207">
    <property type="entry name" value="Max-like/E-box_TFs"/>
</dbReference>
<dbReference type="SUPFAM" id="SSF47459">
    <property type="entry name" value="HLH, helix-loop-helix DNA-binding domain"/>
    <property type="match status" value="1"/>
</dbReference>
<dbReference type="AlphaFoldDB" id="A0A9P9WTG2"/>
<sequence length="453" mass="49255">MGSSQPYNGAGPFGYSINRDDLFFEAPEPAPGPPLLSLEENNNLNNILEQLASSPFNGVSFGEGLNFSDAWQQLPPQFMGTATAYGHHPAQPFSPSVFDFSDSNIFDAFQFQPSHVPTPHLMQPPRHHQRAPMRSSHGQSSGADAAAVLTALQSGQAARSNGIGRSAVLPSQPGRPTGHPIPQPQNHYIGRSSPMRPATIQSPVAPMTEHRDENLFADMAFGNPHGQSSHRVAQQVPEDVRWGTDRSFAGPQSFIPSSQRETSDVLVNDRIKYLDCFQLSNSTTNTRPPSPLGNGNDSPVGGRNGKLNGHSVLPHDVDGPPKKRRKSQVKEEADDEEDAGPSSSKAAARKRKSKDNLNASSEASSSASAPGKRRRKSNVNGPKPPRENLSDEAKRRNHIKSEQRRRTIIKTGFDDLAEIVPNLKNGGYSKSTMLQMGAEYLVELMKGNETLRL</sequence>
<keyword evidence="3" id="KW-0238">DNA-binding</keyword>
<feature type="region of interest" description="Disordered" evidence="6">
    <location>
        <begin position="243"/>
        <end position="263"/>
    </location>
</feature>
<accession>A0A9P9WTG2</accession>
<dbReference type="Gene3D" id="4.10.280.10">
    <property type="entry name" value="Helix-loop-helix DNA-binding domain"/>
    <property type="match status" value="1"/>
</dbReference>
<evidence type="ECO:0000256" key="4">
    <source>
        <dbReference type="ARBA" id="ARBA00023163"/>
    </source>
</evidence>
<keyword evidence="2" id="KW-0805">Transcription regulation</keyword>
<feature type="region of interest" description="Disordered" evidence="6">
    <location>
        <begin position="156"/>
        <end position="200"/>
    </location>
</feature>
<gene>
    <name evidence="8" type="ORF">JX265_003001</name>
</gene>
<name>A0A9P9WTG2_9PEZI</name>
<dbReference type="GO" id="GO:0046983">
    <property type="term" value="F:protein dimerization activity"/>
    <property type="evidence" value="ECO:0007669"/>
    <property type="project" value="InterPro"/>
</dbReference>
<protein>
    <recommendedName>
        <fullName evidence="7">BHLH domain-containing protein</fullName>
    </recommendedName>
</protein>
<dbReference type="SMART" id="SM00353">
    <property type="entry name" value="HLH"/>
    <property type="match status" value="1"/>
</dbReference>
<dbReference type="Proteomes" id="UP000829685">
    <property type="component" value="Unassembled WGS sequence"/>
</dbReference>
<dbReference type="PROSITE" id="PS50888">
    <property type="entry name" value="BHLH"/>
    <property type="match status" value="1"/>
</dbReference>
<feature type="compositionally biased region" description="Low complexity" evidence="6">
    <location>
        <begin position="359"/>
        <end position="369"/>
    </location>
</feature>
<evidence type="ECO:0000256" key="2">
    <source>
        <dbReference type="ARBA" id="ARBA00023015"/>
    </source>
</evidence>
<evidence type="ECO:0000313" key="8">
    <source>
        <dbReference type="EMBL" id="KAI1878824.1"/>
    </source>
</evidence>
<feature type="region of interest" description="Disordered" evidence="6">
    <location>
        <begin position="117"/>
        <end position="144"/>
    </location>
</feature>
<dbReference type="GO" id="GO:0005634">
    <property type="term" value="C:nucleus"/>
    <property type="evidence" value="ECO:0007669"/>
    <property type="project" value="UniProtKB-SubCell"/>
</dbReference>
<feature type="compositionally biased region" description="Basic and acidic residues" evidence="6">
    <location>
        <begin position="384"/>
        <end position="405"/>
    </location>
</feature>
<dbReference type="InterPro" id="IPR011598">
    <property type="entry name" value="bHLH_dom"/>
</dbReference>
<keyword evidence="9" id="KW-1185">Reference proteome</keyword>
<keyword evidence="5" id="KW-0539">Nucleus</keyword>
<dbReference type="GO" id="GO:0000981">
    <property type="term" value="F:DNA-binding transcription factor activity, RNA polymerase II-specific"/>
    <property type="evidence" value="ECO:0007669"/>
    <property type="project" value="TreeGrafter"/>
</dbReference>
<reference evidence="8" key="1">
    <citation type="submission" date="2021-03" db="EMBL/GenBank/DDBJ databases">
        <title>Revisited historic fungal species revealed as producer of novel bioactive compounds through whole genome sequencing and comparative genomics.</title>
        <authorList>
            <person name="Vignolle G.A."/>
            <person name="Hochenegger N."/>
            <person name="Mach R.L."/>
            <person name="Mach-Aigner A.R."/>
            <person name="Javad Rahimi M."/>
            <person name="Salim K.A."/>
            <person name="Chan C.M."/>
            <person name="Lim L.B.L."/>
            <person name="Cai F."/>
            <person name="Druzhinina I.S."/>
            <person name="U'Ren J.M."/>
            <person name="Derntl C."/>
        </authorList>
    </citation>
    <scope>NUCLEOTIDE SEQUENCE</scope>
    <source>
        <strain evidence="8">TUCIM 5799</strain>
    </source>
</reference>
<keyword evidence="4" id="KW-0804">Transcription</keyword>
<organism evidence="8 9">
    <name type="scientific">Neoarthrinium moseri</name>
    <dbReference type="NCBI Taxonomy" id="1658444"/>
    <lineage>
        <taxon>Eukaryota</taxon>
        <taxon>Fungi</taxon>
        <taxon>Dikarya</taxon>
        <taxon>Ascomycota</taxon>
        <taxon>Pezizomycotina</taxon>
        <taxon>Sordariomycetes</taxon>
        <taxon>Xylariomycetidae</taxon>
        <taxon>Amphisphaeriales</taxon>
        <taxon>Apiosporaceae</taxon>
        <taxon>Neoarthrinium</taxon>
    </lineage>
</organism>
<dbReference type="PANTHER" id="PTHR15741:SF27">
    <property type="entry name" value="TRANSCRIPTION FACTOR AP-4"/>
    <property type="match status" value="1"/>
</dbReference>
<dbReference type="Pfam" id="PF00010">
    <property type="entry name" value="HLH"/>
    <property type="match status" value="1"/>
</dbReference>